<keyword evidence="5 6" id="KW-0503">Monooxygenase</keyword>
<evidence type="ECO:0000313" key="8">
    <source>
        <dbReference type="Proteomes" id="UP000813463"/>
    </source>
</evidence>
<evidence type="ECO:0000256" key="3">
    <source>
        <dbReference type="ARBA" id="ARBA00023002"/>
    </source>
</evidence>
<name>A0ABM3QUH1_SPIOL</name>
<dbReference type="GeneID" id="110797687"/>
<dbReference type="PANTHER" id="PTHR47947:SF3">
    <property type="entry name" value="CYTOCHROME P450 81D1-LIKE"/>
    <property type="match status" value="1"/>
</dbReference>
<dbReference type="Proteomes" id="UP000813463">
    <property type="component" value="Chromosome 6"/>
</dbReference>
<keyword evidence="8" id="KW-1185">Reference proteome</keyword>
<dbReference type="InterPro" id="IPR001128">
    <property type="entry name" value="Cyt_P450"/>
</dbReference>
<accession>A0ABM3QUH1</accession>
<dbReference type="RefSeq" id="XP_056686999.1">
    <property type="nucleotide sequence ID" value="XM_056831021.1"/>
</dbReference>
<keyword evidence="2 6" id="KW-0479">Metal-binding</keyword>
<dbReference type="PRINTS" id="PR00385">
    <property type="entry name" value="P450"/>
</dbReference>
<evidence type="ECO:0000256" key="1">
    <source>
        <dbReference type="ARBA" id="ARBA00022617"/>
    </source>
</evidence>
<keyword evidence="7" id="KW-1133">Transmembrane helix</keyword>
<feature type="transmembrane region" description="Helical" evidence="7">
    <location>
        <begin position="6"/>
        <end position="24"/>
    </location>
</feature>
<dbReference type="InterPro" id="IPR050651">
    <property type="entry name" value="Plant_Cytochrome_P450_Monoox"/>
</dbReference>
<dbReference type="Pfam" id="PF00067">
    <property type="entry name" value="p450"/>
    <property type="match status" value="1"/>
</dbReference>
<dbReference type="PANTHER" id="PTHR47947">
    <property type="entry name" value="CYTOCHROME P450 82C3-RELATED"/>
    <property type="match status" value="1"/>
</dbReference>
<evidence type="ECO:0000256" key="7">
    <source>
        <dbReference type="SAM" id="Phobius"/>
    </source>
</evidence>
<keyword evidence="1 6" id="KW-0349">Heme</keyword>
<evidence type="ECO:0000256" key="6">
    <source>
        <dbReference type="RuleBase" id="RU000461"/>
    </source>
</evidence>
<gene>
    <name evidence="9" type="primary">LOC110797687</name>
</gene>
<organism evidence="8 9">
    <name type="scientific">Spinacia oleracea</name>
    <name type="common">Spinach</name>
    <dbReference type="NCBI Taxonomy" id="3562"/>
    <lineage>
        <taxon>Eukaryota</taxon>
        <taxon>Viridiplantae</taxon>
        <taxon>Streptophyta</taxon>
        <taxon>Embryophyta</taxon>
        <taxon>Tracheophyta</taxon>
        <taxon>Spermatophyta</taxon>
        <taxon>Magnoliopsida</taxon>
        <taxon>eudicotyledons</taxon>
        <taxon>Gunneridae</taxon>
        <taxon>Pentapetalae</taxon>
        <taxon>Caryophyllales</taxon>
        <taxon>Chenopodiaceae</taxon>
        <taxon>Chenopodioideae</taxon>
        <taxon>Anserineae</taxon>
        <taxon>Spinacia</taxon>
    </lineage>
</organism>
<dbReference type="PROSITE" id="PS00086">
    <property type="entry name" value="CYTOCHROME_P450"/>
    <property type="match status" value="1"/>
</dbReference>
<keyword evidence="7" id="KW-0472">Membrane</keyword>
<keyword evidence="3 6" id="KW-0560">Oxidoreductase</keyword>
<dbReference type="CDD" id="cd20653">
    <property type="entry name" value="CYP81"/>
    <property type="match status" value="1"/>
</dbReference>
<dbReference type="Gene3D" id="1.10.630.10">
    <property type="entry name" value="Cytochrome P450"/>
    <property type="match status" value="1"/>
</dbReference>
<dbReference type="InterPro" id="IPR002401">
    <property type="entry name" value="Cyt_P450_E_grp-I"/>
</dbReference>
<protein>
    <submittedName>
        <fullName evidence="9">Cytochrome P450 81Q32</fullName>
    </submittedName>
</protein>
<dbReference type="PRINTS" id="PR00463">
    <property type="entry name" value="EP450I"/>
</dbReference>
<comment type="similarity">
    <text evidence="6">Belongs to the cytochrome P450 family.</text>
</comment>
<reference evidence="8" key="1">
    <citation type="journal article" date="2021" name="Nat. Commun.">
        <title>Genomic analyses provide insights into spinach domestication and the genetic basis of agronomic traits.</title>
        <authorList>
            <person name="Cai X."/>
            <person name="Sun X."/>
            <person name="Xu C."/>
            <person name="Sun H."/>
            <person name="Wang X."/>
            <person name="Ge C."/>
            <person name="Zhang Z."/>
            <person name="Wang Q."/>
            <person name="Fei Z."/>
            <person name="Jiao C."/>
            <person name="Wang Q."/>
        </authorList>
    </citation>
    <scope>NUCLEOTIDE SEQUENCE [LARGE SCALE GENOMIC DNA]</scope>
    <source>
        <strain evidence="8">cv. Varoflay</strain>
    </source>
</reference>
<evidence type="ECO:0000256" key="4">
    <source>
        <dbReference type="ARBA" id="ARBA00023004"/>
    </source>
</evidence>
<keyword evidence="7" id="KW-0812">Transmembrane</keyword>
<dbReference type="InterPro" id="IPR036396">
    <property type="entry name" value="Cyt_P450_sf"/>
</dbReference>
<keyword evidence="4 6" id="KW-0408">Iron</keyword>
<evidence type="ECO:0000256" key="2">
    <source>
        <dbReference type="ARBA" id="ARBA00022723"/>
    </source>
</evidence>
<dbReference type="SUPFAM" id="SSF48264">
    <property type="entry name" value="Cytochrome P450"/>
    <property type="match status" value="1"/>
</dbReference>
<dbReference type="InterPro" id="IPR017972">
    <property type="entry name" value="Cyt_P450_CS"/>
</dbReference>
<evidence type="ECO:0000313" key="9">
    <source>
        <dbReference type="RefSeq" id="XP_056686999.1"/>
    </source>
</evidence>
<proteinExistence type="inferred from homology"/>
<reference evidence="9" key="2">
    <citation type="submission" date="2025-08" db="UniProtKB">
        <authorList>
            <consortium name="RefSeq"/>
        </authorList>
    </citation>
    <scope>IDENTIFICATION</scope>
    <source>
        <tissue evidence="9">Leaf</tissue>
    </source>
</reference>
<evidence type="ECO:0000256" key="5">
    <source>
        <dbReference type="ARBA" id="ARBA00023033"/>
    </source>
</evidence>
<sequence length="504" mass="57414">MDLISLVLYVVILIITYIFIQKLFHKLKNYPPSPFPTLPILGHLHLLKDQNSIHRTLANLSIKHGPVITLKFGSRHGLLVSSTSAAEDCLHHNDITFANRPRLMAGKILGYDYTTMLWAPYGPLWRNHRRIASTEILSSHRLNLLVDIRADEVRSLVKRLCEIGGDKGVVIKEALFELTSNVMMRMIAGKRIYGEAVESTEANNFRQVVKELMETVPTSAVDFFPFLKYLGVHKSLEKRLKSISVRFKRFFQDMVDEKRKQMKEQGVTNGKNKTLIEVLLELQISDPSFFTDDMIKGLVETLLLGGTETSASTIEWALSLLLNNPEVFHKAQKEIDEHIGSDLRLIEERDLQHLPYIHCIINETLRMYPGAPILPPRESSTDCIVGGYHVPQGTLLMLNIWALQNDPNIWDDPRKFKPERFESVKGERIGYQFIPFGAGRRACPGESLAARIIGLTLGSLIQCFEWEKHGEKEVDMQETIGVTMWRTNPLQAKCTPRIHMAKLL</sequence>